<dbReference type="GO" id="GO:0015179">
    <property type="term" value="F:L-amino acid transmembrane transporter activity"/>
    <property type="evidence" value="ECO:0007669"/>
    <property type="project" value="TreeGrafter"/>
</dbReference>
<evidence type="ECO:0000256" key="1">
    <source>
        <dbReference type="ARBA" id="ARBA00004141"/>
    </source>
</evidence>
<name>A0A195EQQ6_9HYME</name>
<feature type="transmembrane region" description="Helical" evidence="5">
    <location>
        <begin position="506"/>
        <end position="526"/>
    </location>
</feature>
<accession>A0A195EQQ6</accession>
<feature type="domain" description="Amino acid transporter transmembrane" evidence="6">
    <location>
        <begin position="82"/>
        <end position="478"/>
    </location>
</feature>
<feature type="domain" description="Amino acid transporter transmembrane" evidence="6">
    <location>
        <begin position="643"/>
        <end position="1044"/>
    </location>
</feature>
<feature type="transmembrane region" description="Helical" evidence="5">
    <location>
        <begin position="768"/>
        <end position="791"/>
    </location>
</feature>
<evidence type="ECO:0000256" key="2">
    <source>
        <dbReference type="ARBA" id="ARBA00022692"/>
    </source>
</evidence>
<dbReference type="PANTHER" id="PTHR22950">
    <property type="entry name" value="AMINO ACID TRANSPORTER"/>
    <property type="match status" value="1"/>
</dbReference>
<dbReference type="Proteomes" id="UP000078541">
    <property type="component" value="Unassembled WGS sequence"/>
</dbReference>
<feature type="transmembrane region" description="Helical" evidence="5">
    <location>
        <begin position="108"/>
        <end position="132"/>
    </location>
</feature>
<feature type="transmembrane region" description="Helical" evidence="5">
    <location>
        <begin position="649"/>
        <end position="668"/>
    </location>
</feature>
<dbReference type="AlphaFoldDB" id="A0A195EQQ6"/>
<dbReference type="Pfam" id="PF01490">
    <property type="entry name" value="Aa_trans"/>
    <property type="match status" value="2"/>
</dbReference>
<sequence>YDLFLQDALQDLKKSSSSKDYHGYKSTEKNDGIYVLELEDKKNVYEQENDYDPYEHRVVEHPTSVCIYVYLYREMKRGGEGYTETMLHLVKGSLGTGILAMPKAFYHAGYVVGIIATIIIGLLCIYCMRILVRSEYELCKRKRVPAMTYPATAESALSEGPMFLRRFSKASIYVVNIFLLIYQMGTCCVYIVFIASNLQSGLNPYFTMEIEKYMAIILLPLILVNYIRNLKFLAPFSTLANGIMLTGIAIILYYIFREPLSFEERVAFGEVTNFPLFFGTVLFALEAIGVIMPLENEMKTPRFFMSSFGVLNISMGVIVAMYAGMGFFGYMRFGSEIAGSITLNLSAYHEKLGDAVQILLAIAIFFTHPIQCYVAIDITWNEYISHVFEKYRFKLLWEYVTRTVIILITFALAISIPELDLFISLFGAFCLSGLGLAFPALIQLCAFWKVLGPTEKKIMIAKNTCLMLIGTLGLIVGSKRVVSFLFTALFSDSAITKKKRCFVSSIYLLVFIYIIFIYSIYLYKILKSCRFLSRRFIQRCTFSCLSKCAVKREFTFYKNIDFVLARVFEINHPVQRCKTVKGVNSEVRGYPTATFSKENNEVTAVTADYVNNADGVNNVENMLSQTEDTDYDPHVHRNRPNPTSNFETLVHLLKGSLGTGILAMPNAFYNSGLVVGVIATVIIGALCTYCLHVLVKAQYILCKRLKVPILSYPLSMKYALEKGPRCVKWFSPYASGFVDGFMIIYQLGICCVYIVFVASNIKQVTDQYWAPLDISTHMLILLLPLILINYIRNLKLLAPFSTLANLITFVGLSMILIKYMFQDLPPISDREMFGTLRNFSLYFGTTLFALEAVGVIIALENNMKTPQSFGGYCGVLNIGMTVIVILYIVMGFFGYIKYGSDAKGSITFNLPPEEAMAQSIKIMFAIAIFITYALQAYVPVEILWSTYLDHRIQNRKILWEYVCRTFVTLVTFVLAIAIPRLGLFISLFGALCLSALGIAFPAIIEICVLWPENDFGPFKVMLIKNFLLIVFGLLGLVVGTYVSIVEIIKSFQPVL</sequence>
<feature type="transmembrane region" description="Helical" evidence="5">
    <location>
        <begin position="803"/>
        <end position="821"/>
    </location>
</feature>
<keyword evidence="2 5" id="KW-0812">Transmembrane</keyword>
<feature type="transmembrane region" description="Helical" evidence="5">
    <location>
        <begin position="841"/>
        <end position="859"/>
    </location>
</feature>
<reference evidence="7 8" key="1">
    <citation type="submission" date="2016-03" db="EMBL/GenBank/DDBJ databases">
        <title>Trachymyrmex septentrionalis WGS genome.</title>
        <authorList>
            <person name="Nygaard S."/>
            <person name="Hu H."/>
            <person name="Boomsma J."/>
            <person name="Zhang G."/>
        </authorList>
    </citation>
    <scope>NUCLEOTIDE SEQUENCE [LARGE SCALE GENOMIC DNA]</scope>
    <source>
        <strain evidence="7">Tsep2-gDNA-1</strain>
        <tissue evidence="7">Whole body</tissue>
    </source>
</reference>
<feature type="non-terminal residue" evidence="7">
    <location>
        <position position="1"/>
    </location>
</feature>
<feature type="transmembrane region" description="Helical" evidence="5">
    <location>
        <begin position="1022"/>
        <end position="1044"/>
    </location>
</feature>
<evidence type="ECO:0000256" key="5">
    <source>
        <dbReference type="SAM" id="Phobius"/>
    </source>
</evidence>
<dbReference type="GO" id="GO:0005774">
    <property type="term" value="C:vacuolar membrane"/>
    <property type="evidence" value="ECO:0007669"/>
    <property type="project" value="TreeGrafter"/>
</dbReference>
<feature type="transmembrane region" description="Helical" evidence="5">
    <location>
        <begin position="674"/>
        <end position="695"/>
    </location>
</feature>
<protein>
    <submittedName>
        <fullName evidence="7">Proton-coupled amino acid transporter 4</fullName>
    </submittedName>
</protein>
<feature type="transmembrane region" description="Helical" evidence="5">
    <location>
        <begin position="303"/>
        <end position="325"/>
    </location>
</feature>
<evidence type="ECO:0000256" key="4">
    <source>
        <dbReference type="ARBA" id="ARBA00023136"/>
    </source>
</evidence>
<feature type="transmembrane region" description="Helical" evidence="5">
    <location>
        <begin position="465"/>
        <end position="486"/>
    </location>
</feature>
<proteinExistence type="predicted"/>
<feature type="transmembrane region" description="Helical" evidence="5">
    <location>
        <begin position="958"/>
        <end position="978"/>
    </location>
</feature>
<dbReference type="EMBL" id="KQ982021">
    <property type="protein sequence ID" value="KYN30543.1"/>
    <property type="molecule type" value="Genomic_DNA"/>
</dbReference>
<evidence type="ECO:0000256" key="3">
    <source>
        <dbReference type="ARBA" id="ARBA00022989"/>
    </source>
</evidence>
<feature type="transmembrane region" description="Helical" evidence="5">
    <location>
        <begin position="422"/>
        <end position="444"/>
    </location>
</feature>
<dbReference type="STRING" id="34720.A0A195EQQ6"/>
<dbReference type="PANTHER" id="PTHR22950:SF340">
    <property type="entry name" value="AMINO ACID TRANSPORTER TRANSMEMBRANE DOMAIN-CONTAINING PROTEIN-RELATED"/>
    <property type="match status" value="1"/>
</dbReference>
<dbReference type="InterPro" id="IPR013057">
    <property type="entry name" value="AA_transpt_TM"/>
</dbReference>
<feature type="transmembrane region" description="Helical" evidence="5">
    <location>
        <begin position="916"/>
        <end position="938"/>
    </location>
</feature>
<evidence type="ECO:0000259" key="6">
    <source>
        <dbReference type="Pfam" id="PF01490"/>
    </source>
</evidence>
<feature type="transmembrane region" description="Helical" evidence="5">
    <location>
        <begin position="172"/>
        <end position="198"/>
    </location>
</feature>
<feature type="transmembrane region" description="Helical" evidence="5">
    <location>
        <begin position="210"/>
        <end position="227"/>
    </location>
</feature>
<gene>
    <name evidence="7" type="ORF">ALC56_15239</name>
</gene>
<comment type="subcellular location">
    <subcellularLocation>
        <location evidence="1">Membrane</location>
        <topology evidence="1">Multi-pass membrane protein</topology>
    </subcellularLocation>
</comment>
<feature type="transmembrane region" description="Helical" evidence="5">
    <location>
        <begin position="239"/>
        <end position="256"/>
    </location>
</feature>
<evidence type="ECO:0000313" key="7">
    <source>
        <dbReference type="EMBL" id="KYN30543.1"/>
    </source>
</evidence>
<keyword evidence="3 5" id="KW-1133">Transmembrane helix</keyword>
<keyword evidence="8" id="KW-1185">Reference proteome</keyword>
<organism evidence="7 8">
    <name type="scientific">Trachymyrmex septentrionalis</name>
    <dbReference type="NCBI Taxonomy" id="34720"/>
    <lineage>
        <taxon>Eukaryota</taxon>
        <taxon>Metazoa</taxon>
        <taxon>Ecdysozoa</taxon>
        <taxon>Arthropoda</taxon>
        <taxon>Hexapoda</taxon>
        <taxon>Insecta</taxon>
        <taxon>Pterygota</taxon>
        <taxon>Neoptera</taxon>
        <taxon>Endopterygota</taxon>
        <taxon>Hymenoptera</taxon>
        <taxon>Apocrita</taxon>
        <taxon>Aculeata</taxon>
        <taxon>Formicoidea</taxon>
        <taxon>Formicidae</taxon>
        <taxon>Myrmicinae</taxon>
        <taxon>Trachymyrmex</taxon>
    </lineage>
</organism>
<feature type="transmembrane region" description="Helical" evidence="5">
    <location>
        <begin position="355"/>
        <end position="376"/>
    </location>
</feature>
<evidence type="ECO:0000313" key="8">
    <source>
        <dbReference type="Proteomes" id="UP000078541"/>
    </source>
</evidence>
<feature type="transmembrane region" description="Helical" evidence="5">
    <location>
        <begin position="396"/>
        <end position="416"/>
    </location>
</feature>
<feature type="transmembrane region" description="Helical" evidence="5">
    <location>
        <begin position="871"/>
        <end position="896"/>
    </location>
</feature>
<feature type="transmembrane region" description="Helical" evidence="5">
    <location>
        <begin position="276"/>
        <end position="294"/>
    </location>
</feature>
<keyword evidence="4 5" id="KW-0472">Membrane</keyword>
<feature type="transmembrane region" description="Helical" evidence="5">
    <location>
        <begin position="737"/>
        <end position="756"/>
    </location>
</feature>
<feature type="transmembrane region" description="Helical" evidence="5">
    <location>
        <begin position="984"/>
        <end position="1010"/>
    </location>
</feature>